<feature type="transmembrane region" description="Helical" evidence="2">
    <location>
        <begin position="387"/>
        <end position="409"/>
    </location>
</feature>
<organism evidence="4 5">
    <name type="scientific">Trichogramma kaykai</name>
    <dbReference type="NCBI Taxonomy" id="54128"/>
    <lineage>
        <taxon>Eukaryota</taxon>
        <taxon>Metazoa</taxon>
        <taxon>Ecdysozoa</taxon>
        <taxon>Arthropoda</taxon>
        <taxon>Hexapoda</taxon>
        <taxon>Insecta</taxon>
        <taxon>Pterygota</taxon>
        <taxon>Neoptera</taxon>
        <taxon>Endopterygota</taxon>
        <taxon>Hymenoptera</taxon>
        <taxon>Apocrita</taxon>
        <taxon>Proctotrupomorpha</taxon>
        <taxon>Chalcidoidea</taxon>
        <taxon>Trichogrammatidae</taxon>
        <taxon>Trichogramma</taxon>
    </lineage>
</organism>
<feature type="signal peptide" evidence="3">
    <location>
        <begin position="1"/>
        <end position="22"/>
    </location>
</feature>
<evidence type="ECO:0000256" key="1">
    <source>
        <dbReference type="SAM" id="MobiDB-lite"/>
    </source>
</evidence>
<reference evidence="4 5" key="1">
    <citation type="journal article" date="2024" name="bioRxiv">
        <title>A reference genome for Trichogramma kaykai: A tiny desert-dwelling parasitoid wasp with competing sex-ratio distorters.</title>
        <authorList>
            <person name="Culotta J."/>
            <person name="Lindsey A.R."/>
        </authorList>
    </citation>
    <scope>NUCLEOTIDE SEQUENCE [LARGE SCALE GENOMIC DNA]</scope>
    <source>
        <strain evidence="4 5">KSX58</strain>
    </source>
</reference>
<feature type="chain" id="PRO_5044784403" evidence="3">
    <location>
        <begin position="23"/>
        <end position="547"/>
    </location>
</feature>
<evidence type="ECO:0000313" key="5">
    <source>
        <dbReference type="Proteomes" id="UP001627154"/>
    </source>
</evidence>
<dbReference type="EMBL" id="JBJJXI010000050">
    <property type="protein sequence ID" value="KAL3400834.1"/>
    <property type="molecule type" value="Genomic_DNA"/>
</dbReference>
<dbReference type="AlphaFoldDB" id="A0ABD2X6Q2"/>
<keyword evidence="2" id="KW-1133">Transmembrane helix</keyword>
<name>A0ABD2X6Q2_9HYME</name>
<keyword evidence="3" id="KW-0732">Signal</keyword>
<evidence type="ECO:0000256" key="3">
    <source>
        <dbReference type="SAM" id="SignalP"/>
    </source>
</evidence>
<evidence type="ECO:0000256" key="2">
    <source>
        <dbReference type="SAM" id="Phobius"/>
    </source>
</evidence>
<sequence length="547" mass="63453">MGQWLVLIIILFTSFLQYKSNCASVLPPVYDLTNVGTVLFDKSDLSKRCWTDEEWIVLNSRREFQNLLPKFDNSSSIQNDQTIADILVYFNTCLEHVNELSTGNARRLMLRSLADAMGGYLHTYVAPLTKAAFYAGKVKYCNTVKLFRLLVEIKAFLITTGEGWMSPEHIDLFSNVTPLNLTLDPVENACDLLIFNYTAMPRKKCLTRKRRKKKKRWLKKRHKHYRGTSCKNGNFRNTVQSFELYLPYFDDDSRPNSIALPLKDRRLWSLYSEESVAILTRYYITSVYCIMSMNNYKENLAGFNKKFHEWLLQSVYPRLKDDRWYPAFGEILRVMALLAVISGNKYDDKKSSPIQIRNQTLDDTPKENITPYEDSKTASETFNTSQLIVIALLTAAIVWFLVCCSLCCYRSLRKHSSELSPCKSPVPRVNVLYENQNFGDLEICPSASSSKSMGKKIKDWWTYNVHCSGRCSKQHENDKFSAYKYESRETIRDRKQKKLSQKRKARPKHKTSMDTPTSSSCIVHYQKRVYYMRNSSSSGVSDSSFRQ</sequence>
<keyword evidence="5" id="KW-1185">Reference proteome</keyword>
<keyword evidence="2" id="KW-0472">Membrane</keyword>
<evidence type="ECO:0000313" key="4">
    <source>
        <dbReference type="EMBL" id="KAL3400834.1"/>
    </source>
</evidence>
<accession>A0ABD2X6Q2</accession>
<comment type="caution">
    <text evidence="4">The sequence shown here is derived from an EMBL/GenBank/DDBJ whole genome shotgun (WGS) entry which is preliminary data.</text>
</comment>
<dbReference type="Proteomes" id="UP001627154">
    <property type="component" value="Unassembled WGS sequence"/>
</dbReference>
<protein>
    <submittedName>
        <fullName evidence="4">Uncharacterized protein</fullName>
    </submittedName>
</protein>
<feature type="compositionally biased region" description="Basic residues" evidence="1">
    <location>
        <begin position="494"/>
        <end position="510"/>
    </location>
</feature>
<proteinExistence type="predicted"/>
<feature type="region of interest" description="Disordered" evidence="1">
    <location>
        <begin position="489"/>
        <end position="520"/>
    </location>
</feature>
<gene>
    <name evidence="4" type="ORF">TKK_005974</name>
</gene>
<keyword evidence="2" id="KW-0812">Transmembrane</keyword>